<evidence type="ECO:0008006" key="17">
    <source>
        <dbReference type="Google" id="ProtNLM"/>
    </source>
</evidence>
<dbReference type="InterPro" id="IPR050527">
    <property type="entry name" value="Snail/Krueppel_Znf"/>
</dbReference>
<dbReference type="Gene3D" id="3.30.160.60">
    <property type="entry name" value="Classic Zinc Finger"/>
    <property type="match status" value="4"/>
</dbReference>
<evidence type="ECO:0000256" key="1">
    <source>
        <dbReference type="ARBA" id="ARBA00004123"/>
    </source>
</evidence>
<keyword evidence="6 13" id="KW-0862">Zinc</keyword>
<dbReference type="PROSITE" id="PS50157">
    <property type="entry name" value="ZINC_FINGER_C2H2_2"/>
    <property type="match status" value="6"/>
</dbReference>
<dbReference type="STRING" id="7102.A0A2A4JFG2"/>
<dbReference type="EMBL" id="NWSH01001778">
    <property type="protein sequence ID" value="PCG70170.1"/>
    <property type="molecule type" value="Genomic_DNA"/>
</dbReference>
<dbReference type="GO" id="GO:0005634">
    <property type="term" value="C:nucleus"/>
    <property type="evidence" value="ECO:0007669"/>
    <property type="project" value="UniProtKB-SubCell"/>
</dbReference>
<evidence type="ECO:0000256" key="8">
    <source>
        <dbReference type="ARBA" id="ARBA00023125"/>
    </source>
</evidence>
<feature type="domain" description="ZAD" evidence="15">
    <location>
        <begin position="8"/>
        <end position="83"/>
    </location>
</feature>
<dbReference type="GO" id="GO:0000981">
    <property type="term" value="F:DNA-binding transcription factor activity, RNA polymerase II-specific"/>
    <property type="evidence" value="ECO:0007669"/>
    <property type="project" value="TreeGrafter"/>
</dbReference>
<dbReference type="GO" id="GO:0008270">
    <property type="term" value="F:zinc ion binding"/>
    <property type="evidence" value="ECO:0007669"/>
    <property type="project" value="UniProtKB-UniRule"/>
</dbReference>
<evidence type="ECO:0000259" key="14">
    <source>
        <dbReference type="PROSITE" id="PS50157"/>
    </source>
</evidence>
<dbReference type="GO" id="GO:0000978">
    <property type="term" value="F:RNA polymerase II cis-regulatory region sequence-specific DNA binding"/>
    <property type="evidence" value="ECO:0007669"/>
    <property type="project" value="TreeGrafter"/>
</dbReference>
<keyword evidence="7" id="KW-0805">Transcription regulation</keyword>
<evidence type="ECO:0000256" key="10">
    <source>
        <dbReference type="ARBA" id="ARBA00023242"/>
    </source>
</evidence>
<evidence type="ECO:0000256" key="12">
    <source>
        <dbReference type="PROSITE-ProRule" id="PRU00042"/>
    </source>
</evidence>
<dbReference type="FunFam" id="3.30.160.60:FF:000446">
    <property type="entry name" value="Zinc finger protein"/>
    <property type="match status" value="1"/>
</dbReference>
<dbReference type="Gene3D" id="3.40.1800.20">
    <property type="match status" value="1"/>
</dbReference>
<keyword evidence="9" id="KW-0804">Transcription</keyword>
<keyword evidence="5 12" id="KW-0863">Zinc-finger</keyword>
<evidence type="ECO:0000256" key="2">
    <source>
        <dbReference type="ARBA" id="ARBA00006991"/>
    </source>
</evidence>
<dbReference type="Pfam" id="PF07776">
    <property type="entry name" value="zf-AD"/>
    <property type="match status" value="1"/>
</dbReference>
<feature type="domain" description="C2H2-type" evidence="14">
    <location>
        <begin position="275"/>
        <end position="303"/>
    </location>
</feature>
<evidence type="ECO:0000256" key="11">
    <source>
        <dbReference type="ARBA" id="ARBA00037948"/>
    </source>
</evidence>
<evidence type="ECO:0000256" key="9">
    <source>
        <dbReference type="ARBA" id="ARBA00023163"/>
    </source>
</evidence>
<comment type="subcellular location">
    <subcellularLocation>
        <location evidence="1">Nucleus</location>
    </subcellularLocation>
</comment>
<feature type="binding site" evidence="13">
    <location>
        <position position="56"/>
    </location>
    <ligand>
        <name>Zn(2+)</name>
        <dbReference type="ChEBI" id="CHEBI:29105"/>
    </ligand>
</feature>
<name>A0A2A4JFG2_HELVI</name>
<feature type="binding site" evidence="13">
    <location>
        <position position="59"/>
    </location>
    <ligand>
        <name>Zn(2+)</name>
        <dbReference type="ChEBI" id="CHEBI:29105"/>
    </ligand>
</feature>
<dbReference type="SUPFAM" id="SSF57716">
    <property type="entry name" value="Glucocorticoid receptor-like (DNA-binding domain)"/>
    <property type="match status" value="1"/>
</dbReference>
<evidence type="ECO:0000256" key="5">
    <source>
        <dbReference type="ARBA" id="ARBA00022771"/>
    </source>
</evidence>
<dbReference type="PANTHER" id="PTHR24388">
    <property type="entry name" value="ZINC FINGER PROTEIN"/>
    <property type="match status" value="1"/>
</dbReference>
<evidence type="ECO:0000259" key="15">
    <source>
        <dbReference type="PROSITE" id="PS51915"/>
    </source>
</evidence>
<protein>
    <recommendedName>
        <fullName evidence="17">Protein krueppel</fullName>
    </recommendedName>
</protein>
<gene>
    <name evidence="16" type="ORF">B5V51_3289</name>
</gene>
<dbReference type="SUPFAM" id="SSF57667">
    <property type="entry name" value="beta-beta-alpha zinc fingers"/>
    <property type="match status" value="3"/>
</dbReference>
<proteinExistence type="inferred from homology"/>
<dbReference type="InterPro" id="IPR013087">
    <property type="entry name" value="Znf_C2H2_type"/>
</dbReference>
<reference evidence="16" key="1">
    <citation type="submission" date="2017-09" db="EMBL/GenBank/DDBJ databases">
        <title>Contemporary evolution of a Lepidopteran species, Heliothis virescens, in response to modern agricultural practices.</title>
        <authorList>
            <person name="Fritz M.L."/>
            <person name="Deyonke A.M."/>
            <person name="Papanicolaou A."/>
            <person name="Micinski S."/>
            <person name="Westbrook J."/>
            <person name="Gould F."/>
        </authorList>
    </citation>
    <scope>NUCLEOTIDE SEQUENCE [LARGE SCALE GENOMIC DNA]</scope>
    <source>
        <strain evidence="16">HvINT-</strain>
        <tissue evidence="16">Whole body</tissue>
    </source>
</reference>
<dbReference type="PROSITE" id="PS00028">
    <property type="entry name" value="ZINC_FINGER_C2H2_1"/>
    <property type="match status" value="5"/>
</dbReference>
<evidence type="ECO:0000256" key="13">
    <source>
        <dbReference type="PROSITE-ProRule" id="PRU01263"/>
    </source>
</evidence>
<dbReference type="AlphaFoldDB" id="A0A2A4JFG2"/>
<dbReference type="Pfam" id="PF00096">
    <property type="entry name" value="zf-C2H2"/>
    <property type="match status" value="3"/>
</dbReference>
<evidence type="ECO:0000256" key="7">
    <source>
        <dbReference type="ARBA" id="ARBA00023015"/>
    </source>
</evidence>
<feature type="binding site" evidence="13">
    <location>
        <position position="13"/>
    </location>
    <ligand>
        <name>Zn(2+)</name>
        <dbReference type="ChEBI" id="CHEBI:29105"/>
    </ligand>
</feature>
<keyword evidence="3 13" id="KW-0479">Metal-binding</keyword>
<dbReference type="InterPro" id="IPR012934">
    <property type="entry name" value="Znf_AD"/>
</dbReference>
<accession>A0A2A4JFG2</accession>
<comment type="similarity">
    <text evidence="2">Belongs to the krueppel C2H2-type zinc-finger protein family.</text>
</comment>
<evidence type="ECO:0000313" key="16">
    <source>
        <dbReference type="EMBL" id="PCG70170.1"/>
    </source>
</evidence>
<feature type="domain" description="C2H2-type" evidence="14">
    <location>
        <begin position="308"/>
        <end position="336"/>
    </location>
</feature>
<comment type="caution">
    <text evidence="16">The sequence shown here is derived from an EMBL/GenBank/DDBJ whole genome shotgun (WGS) entry which is preliminary data.</text>
</comment>
<organism evidence="16">
    <name type="scientific">Heliothis virescens</name>
    <name type="common">Tobacco budworm moth</name>
    <dbReference type="NCBI Taxonomy" id="7102"/>
    <lineage>
        <taxon>Eukaryota</taxon>
        <taxon>Metazoa</taxon>
        <taxon>Ecdysozoa</taxon>
        <taxon>Arthropoda</taxon>
        <taxon>Hexapoda</taxon>
        <taxon>Insecta</taxon>
        <taxon>Pterygota</taxon>
        <taxon>Neoptera</taxon>
        <taxon>Endopterygota</taxon>
        <taxon>Lepidoptera</taxon>
        <taxon>Glossata</taxon>
        <taxon>Ditrysia</taxon>
        <taxon>Noctuoidea</taxon>
        <taxon>Noctuidae</taxon>
        <taxon>Heliothinae</taxon>
        <taxon>Heliothis</taxon>
    </lineage>
</organism>
<keyword evidence="8" id="KW-0238">DNA-binding</keyword>
<dbReference type="InterPro" id="IPR036236">
    <property type="entry name" value="Znf_C2H2_sf"/>
</dbReference>
<evidence type="ECO:0000256" key="6">
    <source>
        <dbReference type="ARBA" id="ARBA00022833"/>
    </source>
</evidence>
<dbReference type="PROSITE" id="PS51915">
    <property type="entry name" value="ZAD"/>
    <property type="match status" value="1"/>
</dbReference>
<dbReference type="PANTHER" id="PTHR24388:SF104">
    <property type="entry name" value="AT-RICH BINDING PROTEIN-RELATED"/>
    <property type="match status" value="1"/>
</dbReference>
<evidence type="ECO:0000256" key="4">
    <source>
        <dbReference type="ARBA" id="ARBA00022737"/>
    </source>
</evidence>
<feature type="domain" description="C2H2-type" evidence="14">
    <location>
        <begin position="218"/>
        <end position="241"/>
    </location>
</feature>
<comment type="similarity">
    <text evidence="11">Belongs to the snail C2H2-type zinc-finger protein family.</text>
</comment>
<feature type="domain" description="C2H2-type" evidence="14">
    <location>
        <begin position="246"/>
        <end position="274"/>
    </location>
</feature>
<evidence type="ECO:0000256" key="3">
    <source>
        <dbReference type="ARBA" id="ARBA00022723"/>
    </source>
</evidence>
<dbReference type="FunFam" id="3.30.160.60:FF:001480">
    <property type="entry name" value="Si:cabz01071911.3"/>
    <property type="match status" value="1"/>
</dbReference>
<sequence>MADTSSTSLCRICLQDGATLPIFEKSESRDNIHSKLSLCLQCEKVEDIAGLPRHICTMCNTTLETLCQFINKFRESCKILENGLLIVKKEEFQDSRNDPMTEVEIDIKGIKAESEDLDLYDDAFDDYEDTLPLAISKKIKKEPIKEEKAPRKTKSGIRTNKIASSILEGNFSWNGDRWCMKIGQTTLKKLGNNDAIEPKPRPQTKIKLPHVKTPTTEKLCDLCGDVFKNNDRLLCHKKKVHFKTPVKCPKCPRICASNYYLNRHIKRKHEDHREFICSSCGMGFAFKGELTSHFRNVHDKQARPRKVYTCKFCDKTYKCAKSTIIHERSVHTGQRPAECTVCNTSFYHEDYLKEHMRLHTGETPFKCPICGRGYAQRGNMKSHLRIHRISELDALTLSKLRPNYIKLLKV</sequence>
<dbReference type="SMART" id="SM00355">
    <property type="entry name" value="ZnF_C2H2"/>
    <property type="match status" value="6"/>
</dbReference>
<feature type="domain" description="C2H2-type" evidence="14">
    <location>
        <begin position="365"/>
        <end position="387"/>
    </location>
</feature>
<keyword evidence="4" id="KW-0677">Repeat</keyword>
<feature type="binding site" evidence="13">
    <location>
        <position position="10"/>
    </location>
    <ligand>
        <name>Zn(2+)</name>
        <dbReference type="ChEBI" id="CHEBI:29105"/>
    </ligand>
</feature>
<feature type="domain" description="C2H2-type" evidence="14">
    <location>
        <begin position="337"/>
        <end position="364"/>
    </location>
</feature>
<keyword evidence="10" id="KW-0539">Nucleus</keyword>